<evidence type="ECO:0000313" key="1">
    <source>
        <dbReference type="EMBL" id="KAK9234013.1"/>
    </source>
</evidence>
<dbReference type="EMBL" id="MU971532">
    <property type="protein sequence ID" value="KAK9234013.1"/>
    <property type="molecule type" value="Genomic_DNA"/>
</dbReference>
<dbReference type="Proteomes" id="UP001433508">
    <property type="component" value="Unassembled WGS sequence"/>
</dbReference>
<evidence type="ECO:0000313" key="2">
    <source>
        <dbReference type="Proteomes" id="UP001433508"/>
    </source>
</evidence>
<comment type="caution">
    <text evidence="1">The sequence shown here is derived from an EMBL/GenBank/DDBJ whole genome shotgun (WGS) entry which is preliminary data.</text>
</comment>
<accession>A0ACC3SQT0</accession>
<keyword evidence="2" id="KW-1185">Reference proteome</keyword>
<sequence>MSQVFRKRLKVPIACDSCRLRKVKCDGARPVCGHCAKKESTLCCSYTRNKCEEEAQAEFAPLPTELGEHGRKTAMQHIPASISFVPPNVTSQDADRVSLSAERPTKQSSASEISTLNKPLFADSMNGIVGEPSYSLEVFGNSSAGSFMRQIKAAIDARLGTSQPTILTGAPPFWVSNHENHNKQINYQDSACFTLPPRRLADRLMQAYWDLNWVLYPFINRSEIEADYQSVWSGGVLKYNESLTMCILNTCFALGSQYSDAVPLSQRRQAGEDFFCRAQGLYGSLTGLASLETIQCLLLMGIYLQSTSNVHQCWMTVGQAIRMAQSIGLHLPQYCDYPQSVRQREYARRVWHGCVLMDRVLSMTFGRPGMIPRWLADTVPLPAIIDDEFLDVQKDSSVERPDGRPSVMAFSVKCLELYDIMNDILLELYMQSAERKDTVQELGQILRLDERLHAWKDTLPVHLQISAGIMADSLLRRQAFITRIRFLHVRILLFRPIIARFCVHGSLSRAADSHESIAQILITQCSLVCFKAAHELIDLFNNNLDFESLSGPFPAWWYSILYLYTAATVILAERLRNNSLGLPPDSHVSQAWENAILILRTYRIVGETAERCVAALEILSAKIPGNSGRADVVSTVTQTSNGLAPVSSSPRGQPADWEAEPVNFEIDDMIWLNTMSGNLY</sequence>
<gene>
    <name evidence="1" type="ORF">V1525DRAFT_414477</name>
</gene>
<organism evidence="1 2">
    <name type="scientific">Lipomyces kononenkoae</name>
    <name type="common">Yeast</name>
    <dbReference type="NCBI Taxonomy" id="34357"/>
    <lineage>
        <taxon>Eukaryota</taxon>
        <taxon>Fungi</taxon>
        <taxon>Dikarya</taxon>
        <taxon>Ascomycota</taxon>
        <taxon>Saccharomycotina</taxon>
        <taxon>Lipomycetes</taxon>
        <taxon>Lipomycetales</taxon>
        <taxon>Lipomycetaceae</taxon>
        <taxon>Lipomyces</taxon>
    </lineage>
</organism>
<reference evidence="2" key="1">
    <citation type="journal article" date="2024" name="Front. Bioeng. Biotechnol.">
        <title>Genome-scale model development and genomic sequencing of the oleaginous clade Lipomyces.</title>
        <authorList>
            <person name="Czajka J.J."/>
            <person name="Han Y."/>
            <person name="Kim J."/>
            <person name="Mondo S.J."/>
            <person name="Hofstad B.A."/>
            <person name="Robles A."/>
            <person name="Haridas S."/>
            <person name="Riley R."/>
            <person name="LaButti K."/>
            <person name="Pangilinan J."/>
            <person name="Andreopoulos W."/>
            <person name="Lipzen A."/>
            <person name="Yan J."/>
            <person name="Wang M."/>
            <person name="Ng V."/>
            <person name="Grigoriev I.V."/>
            <person name="Spatafora J.W."/>
            <person name="Magnuson J.K."/>
            <person name="Baker S.E."/>
            <person name="Pomraning K.R."/>
        </authorList>
    </citation>
    <scope>NUCLEOTIDE SEQUENCE [LARGE SCALE GENOMIC DNA]</scope>
    <source>
        <strain evidence="2">CBS 7786</strain>
    </source>
</reference>
<protein>
    <submittedName>
        <fullName evidence="1">Fungal-specific transcription factor domain-containing protein</fullName>
    </submittedName>
</protein>
<proteinExistence type="predicted"/>
<name>A0ACC3SQT0_LIPKO</name>